<dbReference type="PANTHER" id="PTHR34821:SF2">
    <property type="entry name" value="INNER MEMBRANE PROTEIN YDCZ"/>
    <property type="match status" value="1"/>
</dbReference>
<feature type="transmembrane region" description="Helical" evidence="1">
    <location>
        <begin position="93"/>
        <end position="113"/>
    </location>
</feature>
<dbReference type="RefSeq" id="WP_257912980.1">
    <property type="nucleotide sequence ID" value="NZ_JANPWE010000003.1"/>
</dbReference>
<dbReference type="InterPro" id="IPR006750">
    <property type="entry name" value="YdcZ"/>
</dbReference>
<gene>
    <name evidence="2" type="ORF">NVS47_07265</name>
</gene>
<dbReference type="Pfam" id="PF04657">
    <property type="entry name" value="DMT_YdcZ"/>
    <property type="match status" value="1"/>
</dbReference>
<keyword evidence="1" id="KW-1133">Transmembrane helix</keyword>
<organism evidence="2 3">
    <name type="scientific">Dehalobacterium formicoaceticum</name>
    <dbReference type="NCBI Taxonomy" id="51515"/>
    <lineage>
        <taxon>Bacteria</taxon>
        <taxon>Bacillati</taxon>
        <taxon>Bacillota</taxon>
        <taxon>Clostridia</taxon>
        <taxon>Eubacteriales</taxon>
        <taxon>Peptococcaceae</taxon>
        <taxon>Dehalobacterium</taxon>
    </lineage>
</organism>
<proteinExistence type="predicted"/>
<dbReference type="PANTHER" id="PTHR34821">
    <property type="entry name" value="INNER MEMBRANE PROTEIN YDCZ"/>
    <property type="match status" value="1"/>
</dbReference>
<feature type="transmembrane region" description="Helical" evidence="1">
    <location>
        <begin position="70"/>
        <end position="87"/>
    </location>
</feature>
<name>A0ABT1Y364_9FIRM</name>
<sequence>MEIMLPLLIAALSGVAMALQGTVNSFMSKTIGQMETTFIVHLIGVVTAALVLFVFHLGRGQLSRLGEVPWYGYLGGIISVLIIYGVVASMTKVGVANATTAIIVGQVTAALVIDCTGFLGMEKFPFTWLKGFGILLLAFGARLMLSK</sequence>
<evidence type="ECO:0000313" key="2">
    <source>
        <dbReference type="EMBL" id="MCR6545314.1"/>
    </source>
</evidence>
<keyword evidence="1" id="KW-0472">Membrane</keyword>
<feature type="transmembrane region" description="Helical" evidence="1">
    <location>
        <begin position="38"/>
        <end position="58"/>
    </location>
</feature>
<evidence type="ECO:0000313" key="3">
    <source>
        <dbReference type="Proteomes" id="UP001524944"/>
    </source>
</evidence>
<dbReference type="EMBL" id="JANPWE010000003">
    <property type="protein sequence ID" value="MCR6545314.1"/>
    <property type="molecule type" value="Genomic_DNA"/>
</dbReference>
<comment type="caution">
    <text evidence="2">The sequence shown here is derived from an EMBL/GenBank/DDBJ whole genome shotgun (WGS) entry which is preliminary data.</text>
</comment>
<accession>A0ABT1Y364</accession>
<dbReference type="Proteomes" id="UP001524944">
    <property type="component" value="Unassembled WGS sequence"/>
</dbReference>
<reference evidence="2 3" key="1">
    <citation type="submission" date="2022-08" db="EMBL/GenBank/DDBJ databases">
        <title>Proteogenomics of the novel Dehalobacterium formicoaceticum strain EZ94 highlights a key role of methyltransferases during anaerobic dichloromethane degradation.</title>
        <authorList>
            <person name="Wasmund K."/>
        </authorList>
    </citation>
    <scope>NUCLEOTIDE SEQUENCE [LARGE SCALE GENOMIC DNA]</scope>
    <source>
        <strain evidence="2 3">EZ94</strain>
    </source>
</reference>
<feature type="transmembrane region" description="Helical" evidence="1">
    <location>
        <begin position="125"/>
        <end position="145"/>
    </location>
</feature>
<keyword evidence="1" id="KW-0812">Transmembrane</keyword>
<protein>
    <submittedName>
        <fullName evidence="2">DMT family transporter</fullName>
    </submittedName>
</protein>
<evidence type="ECO:0000256" key="1">
    <source>
        <dbReference type="SAM" id="Phobius"/>
    </source>
</evidence>
<keyword evidence="3" id="KW-1185">Reference proteome</keyword>